<name>A0A1S1QUE3_9ACTN</name>
<feature type="transmembrane region" description="Helical" evidence="2">
    <location>
        <begin position="21"/>
        <end position="38"/>
    </location>
</feature>
<gene>
    <name evidence="4" type="ORF">CC117_15310</name>
</gene>
<dbReference type="InterPro" id="IPR036465">
    <property type="entry name" value="vWFA_dom_sf"/>
</dbReference>
<dbReference type="Pfam" id="PF13531">
    <property type="entry name" value="SBP_bac_11"/>
    <property type="match status" value="1"/>
</dbReference>
<keyword evidence="5" id="KW-1185">Reference proteome</keyword>
<feature type="domain" description="VWFA" evidence="3">
    <location>
        <begin position="418"/>
        <end position="614"/>
    </location>
</feature>
<reference evidence="5" key="1">
    <citation type="submission" date="2016-07" db="EMBL/GenBank/DDBJ databases">
        <title>Sequence Frankia sp. strain CcI1.17.</title>
        <authorList>
            <person name="Ghodhbane-Gtari F."/>
            <person name="Swanson E."/>
            <person name="Gueddou A."/>
            <person name="Morris K."/>
            <person name="Hezbri K."/>
            <person name="Ktari A."/>
            <person name="Nouioui I."/>
            <person name="Abebe-Akele F."/>
            <person name="Simpson S."/>
            <person name="Thomas K."/>
            <person name="Gtari M."/>
            <person name="Tisa L.S."/>
            <person name="Hurst S."/>
        </authorList>
    </citation>
    <scope>NUCLEOTIDE SEQUENCE [LARGE SCALE GENOMIC DNA]</scope>
    <source>
        <strain evidence="5">Cc1.17</strain>
    </source>
</reference>
<evidence type="ECO:0000256" key="1">
    <source>
        <dbReference type="SAM" id="MobiDB-lite"/>
    </source>
</evidence>
<dbReference type="SMART" id="SM00327">
    <property type="entry name" value="VWA"/>
    <property type="match status" value="1"/>
</dbReference>
<dbReference type="InterPro" id="IPR002035">
    <property type="entry name" value="VWF_A"/>
</dbReference>
<organism evidence="4 5">
    <name type="scientific">Parafrankia colletiae</name>
    <dbReference type="NCBI Taxonomy" id="573497"/>
    <lineage>
        <taxon>Bacteria</taxon>
        <taxon>Bacillati</taxon>
        <taxon>Actinomycetota</taxon>
        <taxon>Actinomycetes</taxon>
        <taxon>Frankiales</taxon>
        <taxon>Frankiaceae</taxon>
        <taxon>Parafrankia</taxon>
    </lineage>
</organism>
<dbReference type="Proteomes" id="UP000179627">
    <property type="component" value="Unassembled WGS sequence"/>
</dbReference>
<evidence type="ECO:0000313" key="5">
    <source>
        <dbReference type="Proteomes" id="UP000179627"/>
    </source>
</evidence>
<evidence type="ECO:0000256" key="2">
    <source>
        <dbReference type="SAM" id="Phobius"/>
    </source>
</evidence>
<dbReference type="RefSeq" id="WP_071084042.1">
    <property type="nucleotide sequence ID" value="NZ_MBLM01000109.1"/>
</dbReference>
<dbReference type="PROSITE" id="PS50234">
    <property type="entry name" value="VWFA"/>
    <property type="match status" value="1"/>
</dbReference>
<dbReference type="Gene3D" id="3.40.50.410">
    <property type="entry name" value="von Willebrand factor, type A domain"/>
    <property type="match status" value="1"/>
</dbReference>
<evidence type="ECO:0000313" key="4">
    <source>
        <dbReference type="EMBL" id="OHV38318.1"/>
    </source>
</evidence>
<proteinExistence type="predicted"/>
<dbReference type="SUPFAM" id="SSF53300">
    <property type="entry name" value="vWA-like"/>
    <property type="match status" value="1"/>
</dbReference>
<comment type="caution">
    <text evidence="4">The sequence shown here is derived from an EMBL/GenBank/DDBJ whole genome shotgun (WGS) entry which is preliminary data.</text>
</comment>
<accession>A0A1S1QUE3</accession>
<dbReference type="OrthoDB" id="5621159at2"/>
<keyword evidence="2" id="KW-0472">Membrane</keyword>
<feature type="compositionally biased region" description="Gly residues" evidence="1">
    <location>
        <begin position="296"/>
        <end position="313"/>
    </location>
</feature>
<keyword evidence="2" id="KW-0812">Transmembrane</keyword>
<keyword evidence="2" id="KW-1133">Transmembrane helix</keyword>
<sequence>MSGARHRYRRSGTSLRGVATLAAVPLAAGALTCGWLFLRVTAGAAGCSGSVTLTVSVAPALAEPLQAAAVAYRSEHPAVFGYCASLEVNTVDGGKAASYLRGGWNEPGAGEIPDVWVPDSADWLALARTTEPANRLLIDSGTVIATSPVVLAMPRPMAEALGWPRHQVSWVELQEFLGAEDFWGARGQEAWGDFSVGLPDPRTSTAGLTALTNAVSLALDVPPEQLTERAVTSDMAARRAVLELERRASLVPDSDTGLLTALRAADVNSPEGLRMSVALLSESVVYQHNRGLGAGGATAAAGGGGGAGGGMPGGEQLVASYPDDGQTLDEIRYIELSRTSADPVKTRMARDLLTVLQSPRGRSALVHSGFRPPDGVADSFGPEIGLLARPHLEKKHPLTASVLAALQATFISVHQRANVLAVLDTSGSMNEPVPGGPGRSRLTVAIDAAKAALPLFADDSRLGLWRFSVRLRGEQDWAELVPLGPINEQLGPSTRAQALVDAMDAIEARGDTGLYDTALAAFRYMTGHYLDGRPNQVVLVTDGKNSDPGSLSLDELLRTLREEYSPRRPVEIVTIGYGTEADLGALARISEATGAETYPALDPNNIFGVLVGALTEIPH</sequence>
<dbReference type="Pfam" id="PF00092">
    <property type="entry name" value="VWA"/>
    <property type="match status" value="1"/>
</dbReference>
<protein>
    <recommendedName>
        <fullName evidence="3">VWFA domain-containing protein</fullName>
    </recommendedName>
</protein>
<dbReference type="AlphaFoldDB" id="A0A1S1QUE3"/>
<dbReference type="EMBL" id="MBLM01000109">
    <property type="protein sequence ID" value="OHV38318.1"/>
    <property type="molecule type" value="Genomic_DNA"/>
</dbReference>
<feature type="region of interest" description="Disordered" evidence="1">
    <location>
        <begin position="296"/>
        <end position="315"/>
    </location>
</feature>
<evidence type="ECO:0000259" key="3">
    <source>
        <dbReference type="PROSITE" id="PS50234"/>
    </source>
</evidence>
<dbReference type="SUPFAM" id="SSF53850">
    <property type="entry name" value="Periplasmic binding protein-like II"/>
    <property type="match status" value="1"/>
</dbReference>